<proteinExistence type="inferred from homology"/>
<evidence type="ECO:0000313" key="4">
    <source>
        <dbReference type="EMBL" id="KAH6829771.1"/>
    </source>
</evidence>
<dbReference type="GO" id="GO:0080043">
    <property type="term" value="F:quercetin 3-O-glucosyltransferase activity"/>
    <property type="evidence" value="ECO:0007669"/>
    <property type="project" value="TreeGrafter"/>
</dbReference>
<dbReference type="AlphaFoldDB" id="A0AAD4J9P3"/>
<keyword evidence="3" id="KW-0808">Transferase</keyword>
<name>A0AAD4J9P3_PERFH</name>
<dbReference type="CDD" id="cd03784">
    <property type="entry name" value="GT1_Gtf-like"/>
    <property type="match status" value="1"/>
</dbReference>
<keyword evidence="2" id="KW-0328">Glycosyltransferase</keyword>
<organism evidence="4 5">
    <name type="scientific">Perilla frutescens var. hirtella</name>
    <name type="common">Perilla citriodora</name>
    <name type="synonym">Perilla setoyensis</name>
    <dbReference type="NCBI Taxonomy" id="608512"/>
    <lineage>
        <taxon>Eukaryota</taxon>
        <taxon>Viridiplantae</taxon>
        <taxon>Streptophyta</taxon>
        <taxon>Embryophyta</taxon>
        <taxon>Tracheophyta</taxon>
        <taxon>Spermatophyta</taxon>
        <taxon>Magnoliopsida</taxon>
        <taxon>eudicotyledons</taxon>
        <taxon>Gunneridae</taxon>
        <taxon>Pentapetalae</taxon>
        <taxon>asterids</taxon>
        <taxon>lamiids</taxon>
        <taxon>Lamiales</taxon>
        <taxon>Lamiaceae</taxon>
        <taxon>Nepetoideae</taxon>
        <taxon>Elsholtzieae</taxon>
        <taxon>Perilla</taxon>
    </lineage>
</organism>
<dbReference type="EMBL" id="SDAM02000104">
    <property type="protein sequence ID" value="KAH6829771.1"/>
    <property type="molecule type" value="Genomic_DNA"/>
</dbReference>
<evidence type="ECO:0000256" key="3">
    <source>
        <dbReference type="ARBA" id="ARBA00022679"/>
    </source>
</evidence>
<dbReference type="InterPro" id="IPR002213">
    <property type="entry name" value="UDP_glucos_trans"/>
</dbReference>
<accession>A0AAD4J9P3</accession>
<protein>
    <submittedName>
        <fullName evidence="4">Uncharacterized protein</fullName>
    </submittedName>
</protein>
<evidence type="ECO:0000256" key="1">
    <source>
        <dbReference type="ARBA" id="ARBA00009995"/>
    </source>
</evidence>
<gene>
    <name evidence="4" type="ORF">C2S53_010728</name>
</gene>
<sequence>MAPAARIDPITACHVVSVPYPGRGHVNPMMNLCKLLANSKPDLLITFVVTEEWLGFIGAEEKPPNIRFATIPNVLPPELDRAADMPSFVGATQTKMGEPFERLMERLDEPVNFIIADTFLFWAVEFGNRRNIPVASLWPMPASVFSVFYHFDLVERNGHHPFELCEIGDKRIDYIPGIDTIRLADIPSIAHMKDQRLLRLALRIFSNLPKAQYLLISSIYELESQALEALKQELPFPIYTFGPAIPYLNLEKVTSFSTNQSDHHHYFDWLNAQPPSSVLYVSLGSFLSVSSAQMDEIADGLRGSGVSFLWVARGEAERLQERCGEAGRVVPWCEQLKVLCHPSVGGFWTHCGWNSTMECIFAGVPMICFPIIMDQTTVRKHVVEDWKIGLDAKKDLAPGELLGSGEIARIVKKFMDLESVERREMVGKAREFREATRRAVSDGGLSVANLSSLLNDIVSFSKEN</sequence>
<comment type="similarity">
    <text evidence="1">Belongs to the UDP-glycosyltransferase family.</text>
</comment>
<comment type="caution">
    <text evidence="4">The sequence shown here is derived from an EMBL/GenBank/DDBJ whole genome shotgun (WGS) entry which is preliminary data.</text>
</comment>
<keyword evidence="5" id="KW-1185">Reference proteome</keyword>
<dbReference type="GO" id="GO:0080044">
    <property type="term" value="F:quercetin 7-O-glucosyltransferase activity"/>
    <property type="evidence" value="ECO:0007669"/>
    <property type="project" value="TreeGrafter"/>
</dbReference>
<dbReference type="Gene3D" id="3.40.50.2000">
    <property type="entry name" value="Glycogen Phosphorylase B"/>
    <property type="match status" value="2"/>
</dbReference>
<dbReference type="Pfam" id="PF00201">
    <property type="entry name" value="UDPGT"/>
    <property type="match status" value="1"/>
</dbReference>
<evidence type="ECO:0000313" key="5">
    <source>
        <dbReference type="Proteomes" id="UP001190926"/>
    </source>
</evidence>
<reference evidence="4 5" key="1">
    <citation type="journal article" date="2021" name="Nat. Commun.">
        <title>Incipient diploidization of the medicinal plant Perilla within 10,000 years.</title>
        <authorList>
            <person name="Zhang Y."/>
            <person name="Shen Q."/>
            <person name="Leng L."/>
            <person name="Zhang D."/>
            <person name="Chen S."/>
            <person name="Shi Y."/>
            <person name="Ning Z."/>
            <person name="Chen S."/>
        </authorList>
    </citation>
    <scope>NUCLEOTIDE SEQUENCE [LARGE SCALE GENOMIC DNA]</scope>
    <source>
        <strain evidence="5">cv. PC099</strain>
    </source>
</reference>
<dbReference type="FunFam" id="3.40.50.2000:FF:000152">
    <property type="entry name" value="Glycosyltransferase"/>
    <property type="match status" value="1"/>
</dbReference>
<dbReference type="FunFam" id="3.40.50.2000:FF:000138">
    <property type="entry name" value="Glycosyltransferase"/>
    <property type="match status" value="1"/>
</dbReference>
<dbReference type="PANTHER" id="PTHR11926:SF1494">
    <property type="entry name" value="FLAVONOL 3-O-GLUCOSYLTRANSFERASE UGT76E12-RELATED"/>
    <property type="match status" value="1"/>
</dbReference>
<dbReference type="SUPFAM" id="SSF53756">
    <property type="entry name" value="UDP-Glycosyltransferase/glycogen phosphorylase"/>
    <property type="match status" value="1"/>
</dbReference>
<dbReference type="PANTHER" id="PTHR11926">
    <property type="entry name" value="GLUCOSYL/GLUCURONOSYL TRANSFERASES"/>
    <property type="match status" value="1"/>
</dbReference>
<evidence type="ECO:0000256" key="2">
    <source>
        <dbReference type="ARBA" id="ARBA00022676"/>
    </source>
</evidence>
<dbReference type="Proteomes" id="UP001190926">
    <property type="component" value="Unassembled WGS sequence"/>
</dbReference>